<evidence type="ECO:0000259" key="3">
    <source>
        <dbReference type="PROSITE" id="PS50943"/>
    </source>
</evidence>
<dbReference type="InterPro" id="IPR001387">
    <property type="entry name" value="Cro/C1-type_HTH"/>
</dbReference>
<keyword evidence="1" id="KW-0238">DNA-binding</keyword>
<organism evidence="4 5">
    <name type="scientific">Weissella ceti</name>
    <dbReference type="NCBI Taxonomy" id="759620"/>
    <lineage>
        <taxon>Bacteria</taxon>
        <taxon>Bacillati</taxon>
        <taxon>Bacillota</taxon>
        <taxon>Bacilli</taxon>
        <taxon>Lactobacillales</taxon>
        <taxon>Lactobacillaceae</taxon>
        <taxon>Weissella</taxon>
    </lineage>
</organism>
<accession>A0ABT3E653</accession>
<keyword evidence="2" id="KW-1133">Transmembrane helix</keyword>
<dbReference type="SMART" id="SM00530">
    <property type="entry name" value="HTH_XRE"/>
    <property type="match status" value="1"/>
</dbReference>
<dbReference type="PANTHER" id="PTHR46558">
    <property type="entry name" value="TRACRIPTIONAL REGULATORY PROTEIN-RELATED-RELATED"/>
    <property type="match status" value="1"/>
</dbReference>
<name>A0ABT3E653_9LACO</name>
<keyword evidence="5" id="KW-1185">Reference proteome</keyword>
<feature type="domain" description="HTH cro/C1-type" evidence="3">
    <location>
        <begin position="12"/>
        <end position="66"/>
    </location>
</feature>
<dbReference type="Proteomes" id="UP001526225">
    <property type="component" value="Unassembled WGS sequence"/>
</dbReference>
<comment type="caution">
    <text evidence="4">The sequence shown here is derived from an EMBL/GenBank/DDBJ whole genome shotgun (WGS) entry which is preliminary data.</text>
</comment>
<feature type="transmembrane region" description="Helical" evidence="2">
    <location>
        <begin position="119"/>
        <end position="137"/>
    </location>
</feature>
<dbReference type="CDD" id="cd00093">
    <property type="entry name" value="HTH_XRE"/>
    <property type="match status" value="1"/>
</dbReference>
<gene>
    <name evidence="4" type="ORF">OIT44_04810</name>
</gene>
<dbReference type="PANTHER" id="PTHR46558:SF13">
    <property type="entry name" value="HTH-TYPE TRANSCRIPTIONAL REGULATOR IMMR"/>
    <property type="match status" value="1"/>
</dbReference>
<dbReference type="RefSeq" id="WP_213408908.1">
    <property type="nucleotide sequence ID" value="NZ_CP074441.1"/>
</dbReference>
<evidence type="ECO:0000256" key="1">
    <source>
        <dbReference type="ARBA" id="ARBA00023125"/>
    </source>
</evidence>
<dbReference type="EMBL" id="JAOZFE010000004">
    <property type="protein sequence ID" value="MCW0953392.1"/>
    <property type="molecule type" value="Genomic_DNA"/>
</dbReference>
<keyword evidence="2" id="KW-0812">Transmembrane</keyword>
<proteinExistence type="predicted"/>
<reference evidence="4 5" key="1">
    <citation type="submission" date="2022-10" db="EMBL/GenBank/DDBJ databases">
        <title>Weissella fermenti sp. nov., isolated from fermented cabbage.</title>
        <authorList>
            <person name="Lee J.K."/>
            <person name="Baek J.H."/>
            <person name="Choi D.G."/>
            <person name="Kim J.M."/>
            <person name="Jeon C.O."/>
        </authorList>
    </citation>
    <scope>NUCLEOTIDE SEQUENCE [LARGE SCALE GENOMIC DNA]</scope>
    <source>
        <strain evidence="4 5">KACC 18534</strain>
    </source>
</reference>
<evidence type="ECO:0000256" key="2">
    <source>
        <dbReference type="SAM" id="Phobius"/>
    </source>
</evidence>
<sequence length="143" mass="16827">MDNETFNFADNLIELRKQAQLSQEQLASELFVTRQTISKWEKGGAVPDMNHLLLMTQVFGIGLDELVLGIETQNQGLVKERVTAFLTQDASDKDWHENHRWREWQYGQINNGWEFLVRYYWVVFALVAFIGWMIFTFNGKSMF</sequence>
<evidence type="ECO:0000313" key="4">
    <source>
        <dbReference type="EMBL" id="MCW0953392.1"/>
    </source>
</evidence>
<dbReference type="Gene3D" id="1.10.260.40">
    <property type="entry name" value="lambda repressor-like DNA-binding domains"/>
    <property type="match status" value="1"/>
</dbReference>
<keyword evidence="2" id="KW-0472">Membrane</keyword>
<dbReference type="InterPro" id="IPR010982">
    <property type="entry name" value="Lambda_DNA-bd_dom_sf"/>
</dbReference>
<protein>
    <submittedName>
        <fullName evidence="4">Helix-turn-helix domain-containing protein</fullName>
    </submittedName>
</protein>
<evidence type="ECO:0000313" key="5">
    <source>
        <dbReference type="Proteomes" id="UP001526225"/>
    </source>
</evidence>
<dbReference type="SUPFAM" id="SSF47413">
    <property type="entry name" value="lambda repressor-like DNA-binding domains"/>
    <property type="match status" value="1"/>
</dbReference>
<dbReference type="Pfam" id="PF01381">
    <property type="entry name" value="HTH_3"/>
    <property type="match status" value="1"/>
</dbReference>
<dbReference type="PROSITE" id="PS50943">
    <property type="entry name" value="HTH_CROC1"/>
    <property type="match status" value="1"/>
</dbReference>